<sequence length="555" mass="59299">MVGDSNSYSVIYTLHEVDVCRYRSNIPNLLAYVLQIYRFLVIISMTSPNAPSLVGKNILIAGSILESTDGALARRARDFVKALAAEVIHHGGRLVVYLGGEPVDSNGDGLTFDWLIAREVDALCPGEQIAPRLIVVTSERNRREKMTEEHRKLIAQLTMRNVCDIVPLHDATVTGGNIGDAQVDVADAMFAVGGGKGVLDRARKLAKLNIPTLASDIEVGGYSNDGEGAIGLHRQFMNDPTSLMMFTGPAAVKRVLALSLQEPVQSAKDIAAASVALIGAELVAKQDAARTDVLVLTALAVELTAAKTAFSIAPEASPRRTESGINYWRSQQRRADGTIVTCDVASFGNAGNVNAASMTSTLISELGPTLVLMVGIAAGMRDKCKLGQVVIAERVVGYEGMAVVQGGKEEARPEQYPLNPRVRQDITAYLSAPMQVKERLDNAWKLHELTMPEDVEAGPVTDTSLPELSTIASGEQLLRDTARFAQLRELHGKIEVVEMEAVGVHAACHHNSVPALVIRGISDFGDSTKDGRFHALASNAAALVAIDLIKSGLGA</sequence>
<dbReference type="Pfam" id="PF18178">
    <property type="entry name" value="Cap17-like_N"/>
    <property type="match status" value="1"/>
</dbReference>
<dbReference type="EMBL" id="FNCJ01000017">
    <property type="protein sequence ID" value="SDI12936.1"/>
    <property type="molecule type" value="Genomic_DNA"/>
</dbReference>
<evidence type="ECO:0000313" key="3">
    <source>
        <dbReference type="EMBL" id="SDI12936.1"/>
    </source>
</evidence>
<evidence type="ECO:0000313" key="5">
    <source>
        <dbReference type="Proteomes" id="UP000199706"/>
    </source>
</evidence>
<dbReference type="PANTHER" id="PTHR46832">
    <property type="entry name" value="5'-METHYLTHIOADENOSINE/S-ADENOSYLHOMOCYSTEINE NUCLEOSIDASE"/>
    <property type="match status" value="1"/>
</dbReference>
<dbReference type="PANTHER" id="PTHR46832:SF1">
    <property type="entry name" value="5'-METHYLTHIOADENOSINE_S-ADENOSYLHOMOCYSTEINE NUCLEOSIDASE"/>
    <property type="match status" value="1"/>
</dbReference>
<dbReference type="Gene3D" id="3.40.50.1580">
    <property type="entry name" value="Nucleoside phosphorylase domain"/>
    <property type="match status" value="1"/>
</dbReference>
<evidence type="ECO:0000259" key="1">
    <source>
        <dbReference type="Pfam" id="PF01048"/>
    </source>
</evidence>
<dbReference type="GO" id="GO:0005829">
    <property type="term" value="C:cytosol"/>
    <property type="evidence" value="ECO:0007669"/>
    <property type="project" value="TreeGrafter"/>
</dbReference>
<gene>
    <name evidence="3" type="ORF">SAMN05216466_117160</name>
    <name evidence="4" type="ORF">SAMN05216466_12769</name>
</gene>
<dbReference type="CDD" id="cd09008">
    <property type="entry name" value="MTAN"/>
    <property type="match status" value="1"/>
</dbReference>
<dbReference type="InterPro" id="IPR041327">
    <property type="entry name" value="Cap17-like_N"/>
</dbReference>
<reference evidence="3 5" key="1">
    <citation type="submission" date="2016-10" db="EMBL/GenBank/DDBJ databases">
        <authorList>
            <person name="de Groot N.N."/>
        </authorList>
    </citation>
    <scope>NUCLEOTIDE SEQUENCE [LARGE SCALE GENOMIC DNA]</scope>
    <source>
        <strain evidence="3 5">LMG 2247</strain>
    </source>
</reference>
<dbReference type="EMBL" id="FNCJ01000027">
    <property type="protein sequence ID" value="SDI60261.1"/>
    <property type="molecule type" value="Genomic_DNA"/>
</dbReference>
<dbReference type="AlphaFoldDB" id="A0A1G8I1U7"/>
<organism evidence="3 5">
    <name type="scientific">Paraburkholderia phenazinium</name>
    <dbReference type="NCBI Taxonomy" id="60549"/>
    <lineage>
        <taxon>Bacteria</taxon>
        <taxon>Pseudomonadati</taxon>
        <taxon>Pseudomonadota</taxon>
        <taxon>Betaproteobacteria</taxon>
        <taxon>Burkholderiales</taxon>
        <taxon>Burkholderiaceae</taxon>
        <taxon>Paraburkholderia</taxon>
    </lineage>
</organism>
<dbReference type="SUPFAM" id="SSF53167">
    <property type="entry name" value="Purine and uridine phosphorylases"/>
    <property type="match status" value="1"/>
</dbReference>
<evidence type="ECO:0000313" key="4">
    <source>
        <dbReference type="EMBL" id="SDI60261.1"/>
    </source>
</evidence>
<dbReference type="GO" id="GO:0008782">
    <property type="term" value="F:adenosylhomocysteine nucleosidase activity"/>
    <property type="evidence" value="ECO:0007669"/>
    <property type="project" value="TreeGrafter"/>
</dbReference>
<dbReference type="InterPro" id="IPR000845">
    <property type="entry name" value="Nucleoside_phosphorylase_d"/>
</dbReference>
<accession>A0A1G8I1U7</accession>
<feature type="domain" description="Nucleoside phosphorylase" evidence="1">
    <location>
        <begin position="345"/>
        <end position="545"/>
    </location>
</feature>
<dbReference type="InterPro" id="IPR035994">
    <property type="entry name" value="Nucleoside_phosphorylase_sf"/>
</dbReference>
<dbReference type="Pfam" id="PF01048">
    <property type="entry name" value="PNP_UDP_1"/>
    <property type="match status" value="1"/>
</dbReference>
<dbReference type="Proteomes" id="UP000199706">
    <property type="component" value="Unassembled WGS sequence"/>
</dbReference>
<dbReference type="GO" id="GO:0019284">
    <property type="term" value="P:L-methionine salvage from S-adenosylmethionine"/>
    <property type="evidence" value="ECO:0007669"/>
    <property type="project" value="TreeGrafter"/>
</dbReference>
<proteinExistence type="predicted"/>
<dbReference type="GO" id="GO:0008930">
    <property type="term" value="F:methylthioadenosine nucleosidase activity"/>
    <property type="evidence" value="ECO:0007669"/>
    <property type="project" value="TreeGrafter"/>
</dbReference>
<feature type="domain" description="ATP nucleosidase Cap17-like N-terminal" evidence="2">
    <location>
        <begin position="53"/>
        <end position="277"/>
    </location>
</feature>
<name>A0A1G8I1U7_9BURK</name>
<dbReference type="GO" id="GO:0009116">
    <property type="term" value="P:nucleoside metabolic process"/>
    <property type="evidence" value="ECO:0007669"/>
    <property type="project" value="InterPro"/>
</dbReference>
<protein>
    <submittedName>
        <fullName evidence="3">Nucleoside phosphorylase</fullName>
    </submittedName>
</protein>
<evidence type="ECO:0000259" key="2">
    <source>
        <dbReference type="Pfam" id="PF18178"/>
    </source>
</evidence>